<keyword evidence="5 7" id="KW-0472">Membrane</keyword>
<feature type="transmembrane region" description="Helical" evidence="7">
    <location>
        <begin position="75"/>
        <end position="96"/>
    </location>
</feature>
<evidence type="ECO:0000256" key="6">
    <source>
        <dbReference type="ARBA" id="ARBA00023315"/>
    </source>
</evidence>
<organism evidence="10">
    <name type="scientific">freshwater metagenome</name>
    <dbReference type="NCBI Taxonomy" id="449393"/>
    <lineage>
        <taxon>unclassified sequences</taxon>
        <taxon>metagenomes</taxon>
        <taxon>ecological metagenomes</taxon>
    </lineage>
</organism>
<dbReference type="GO" id="GO:0016020">
    <property type="term" value="C:membrane"/>
    <property type="evidence" value="ECO:0007669"/>
    <property type="project" value="TreeGrafter"/>
</dbReference>
<reference evidence="10" key="1">
    <citation type="submission" date="2020-05" db="EMBL/GenBank/DDBJ databases">
        <authorList>
            <person name="Chiriac C."/>
            <person name="Salcher M."/>
            <person name="Ghai R."/>
            <person name="Kavagutti S V."/>
        </authorList>
    </citation>
    <scope>NUCLEOTIDE SEQUENCE</scope>
</reference>
<evidence type="ECO:0000256" key="3">
    <source>
        <dbReference type="ARBA" id="ARBA00022692"/>
    </source>
</evidence>
<feature type="domain" description="SGNH" evidence="8">
    <location>
        <begin position="122"/>
        <end position="339"/>
    </location>
</feature>
<dbReference type="EMBL" id="CAEZVV010000096">
    <property type="protein sequence ID" value="CAB4651516.1"/>
    <property type="molecule type" value="Genomic_DNA"/>
</dbReference>
<evidence type="ECO:0000256" key="4">
    <source>
        <dbReference type="ARBA" id="ARBA00022989"/>
    </source>
</evidence>
<dbReference type="PANTHER" id="PTHR23028">
    <property type="entry name" value="ACETYLTRANSFERASE"/>
    <property type="match status" value="1"/>
</dbReference>
<keyword evidence="4 7" id="KW-1133">Transmembrane helix</keyword>
<evidence type="ECO:0000256" key="5">
    <source>
        <dbReference type="ARBA" id="ARBA00023136"/>
    </source>
</evidence>
<name>A0A6J6PNR6_9ZZZZ</name>
<keyword evidence="2" id="KW-0808">Transferase</keyword>
<protein>
    <submittedName>
        <fullName evidence="10">Unannotated protein</fullName>
    </submittedName>
</protein>
<gene>
    <name evidence="9" type="ORF">UFOPK2143_01307</name>
    <name evidence="10" type="ORF">UFOPK2350_01927</name>
</gene>
<dbReference type="InterPro" id="IPR036514">
    <property type="entry name" value="SGNH_hydro_sf"/>
</dbReference>
<keyword evidence="6" id="KW-0012">Acyltransferase</keyword>
<evidence type="ECO:0000313" key="9">
    <source>
        <dbReference type="EMBL" id="CAB4651516.1"/>
    </source>
</evidence>
<evidence type="ECO:0000256" key="1">
    <source>
        <dbReference type="ARBA" id="ARBA00022475"/>
    </source>
</evidence>
<dbReference type="EMBL" id="CAEZXE010000261">
    <property type="protein sequence ID" value="CAB4697794.1"/>
    <property type="molecule type" value="Genomic_DNA"/>
</dbReference>
<evidence type="ECO:0000256" key="7">
    <source>
        <dbReference type="SAM" id="Phobius"/>
    </source>
</evidence>
<dbReference type="InterPro" id="IPR050879">
    <property type="entry name" value="Acyltransferase_3"/>
</dbReference>
<dbReference type="GO" id="GO:0016746">
    <property type="term" value="F:acyltransferase activity"/>
    <property type="evidence" value="ECO:0007669"/>
    <property type="project" value="UniProtKB-KW"/>
</dbReference>
<keyword evidence="3 7" id="KW-0812">Transmembrane</keyword>
<dbReference type="SUPFAM" id="SSF52266">
    <property type="entry name" value="SGNH hydrolase"/>
    <property type="match status" value="1"/>
</dbReference>
<dbReference type="AlphaFoldDB" id="A0A6J6PNR6"/>
<dbReference type="Gene3D" id="3.40.50.1110">
    <property type="entry name" value="SGNH hydrolase"/>
    <property type="match status" value="1"/>
</dbReference>
<sequence>MAHPILRKIGFLSYALYLWHWPIRVFATDVRLHLPDTPAGQVFGVTIRLALTFGMAWLSMELIERWFRRSQLGVARFGIGWLGIGALLVGLSLIAAPSAGSTIATSIGSDQAASRERILATPNDPTRPSLLIVGDSVAITLDDGIRKVIDPKVSIVGGAELGCALLLSPKAMTFDGRWSKDGTQCPDHDDYWSKLVEAQNPDVVILLVGAWDLYTRDWGNGPVAPGDREFDQNYSDAIDTTLKVLSAKGAEVIVLTTPCFAPGPGERAGPQHDIKRAARIAQLQQEAVDKLNNSEPEAQASIVDLQSITCDNGFTQTRDGVEWRPDGVHFSVDGSKVAARWLLDSLPDTAQSRLGFTNR</sequence>
<dbReference type="GO" id="GO:0009103">
    <property type="term" value="P:lipopolysaccharide biosynthetic process"/>
    <property type="evidence" value="ECO:0007669"/>
    <property type="project" value="TreeGrafter"/>
</dbReference>
<dbReference type="PANTHER" id="PTHR23028:SF53">
    <property type="entry name" value="ACYL_TRANSF_3 DOMAIN-CONTAINING PROTEIN"/>
    <property type="match status" value="1"/>
</dbReference>
<feature type="transmembrane region" description="Helical" evidence="7">
    <location>
        <begin position="43"/>
        <end position="63"/>
    </location>
</feature>
<proteinExistence type="predicted"/>
<keyword evidence="1" id="KW-1003">Cell membrane</keyword>
<dbReference type="InterPro" id="IPR043968">
    <property type="entry name" value="SGNH"/>
</dbReference>
<accession>A0A6J6PNR6</accession>
<dbReference type="Pfam" id="PF19040">
    <property type="entry name" value="SGNH"/>
    <property type="match status" value="1"/>
</dbReference>
<evidence type="ECO:0000256" key="2">
    <source>
        <dbReference type="ARBA" id="ARBA00022679"/>
    </source>
</evidence>
<evidence type="ECO:0000313" key="10">
    <source>
        <dbReference type="EMBL" id="CAB4697794.1"/>
    </source>
</evidence>
<evidence type="ECO:0000259" key="8">
    <source>
        <dbReference type="Pfam" id="PF19040"/>
    </source>
</evidence>